<proteinExistence type="predicted"/>
<gene>
    <name evidence="4" type="ORF">FOVG_19290</name>
</gene>
<organism evidence="4">
    <name type="scientific">Fusarium oxysporum f. sp. pisi HDV247</name>
    <dbReference type="NCBI Taxonomy" id="1080344"/>
    <lineage>
        <taxon>Eukaryota</taxon>
        <taxon>Fungi</taxon>
        <taxon>Dikarya</taxon>
        <taxon>Ascomycota</taxon>
        <taxon>Pezizomycotina</taxon>
        <taxon>Sordariomycetes</taxon>
        <taxon>Hypocreomycetidae</taxon>
        <taxon>Hypocreales</taxon>
        <taxon>Nectriaceae</taxon>
        <taxon>Fusarium</taxon>
        <taxon>Fusarium oxysporum species complex</taxon>
    </lineage>
</organism>
<dbReference type="AlphaFoldDB" id="W9N965"/>
<accession>W9N965</accession>
<evidence type="ECO:0000256" key="1">
    <source>
        <dbReference type="ARBA" id="ARBA00001968"/>
    </source>
</evidence>
<dbReference type="Pfam" id="PF13359">
    <property type="entry name" value="DDE_Tnp_4"/>
    <property type="match status" value="1"/>
</dbReference>
<dbReference type="Proteomes" id="UP000030751">
    <property type="component" value="Unassembled WGS sequence"/>
</dbReference>
<evidence type="ECO:0000256" key="2">
    <source>
        <dbReference type="ARBA" id="ARBA00022723"/>
    </source>
</evidence>
<dbReference type="InterPro" id="IPR027806">
    <property type="entry name" value="HARBI1_dom"/>
</dbReference>
<dbReference type="OrthoDB" id="4954565at2759"/>
<name>W9N965_FUSOX</name>
<evidence type="ECO:0000259" key="3">
    <source>
        <dbReference type="Pfam" id="PF13359"/>
    </source>
</evidence>
<evidence type="ECO:0000313" key="4">
    <source>
        <dbReference type="EMBL" id="EXA29174.1"/>
    </source>
</evidence>
<reference evidence="4" key="2">
    <citation type="submission" date="2012-05" db="EMBL/GenBank/DDBJ databases">
        <title>Annotation of the Genome Sequence of Fusarium oxysporum HDV247.</title>
        <authorList>
            <consortium name="The Broad Institute Genomics Platform"/>
            <person name="Ma L.-J."/>
            <person name="Corby-Kistler H."/>
            <person name="Broz K."/>
            <person name="Gale L.R."/>
            <person name="Jonkers W."/>
            <person name="O'Donnell K."/>
            <person name="Ploetz R."/>
            <person name="Steinberg C."/>
            <person name="Schwartz D.C."/>
            <person name="VanEtten H."/>
            <person name="Zhou S."/>
            <person name="Young S.K."/>
            <person name="Zeng Q."/>
            <person name="Gargeya S."/>
            <person name="Fitzgerald M."/>
            <person name="Abouelleil A."/>
            <person name="Alvarado L."/>
            <person name="Chapman S.B."/>
            <person name="Gainer-Dewar J."/>
            <person name="Goldberg J."/>
            <person name="Griggs A."/>
            <person name="Gujja S."/>
            <person name="Hansen M."/>
            <person name="Howarth C."/>
            <person name="Imamovic A."/>
            <person name="Ireland A."/>
            <person name="Larimer J."/>
            <person name="McCowan C."/>
            <person name="Murphy C."/>
            <person name="Pearson M."/>
            <person name="Poon T.W."/>
            <person name="Priest M."/>
            <person name="Roberts A."/>
            <person name="Saif S."/>
            <person name="Shea T."/>
            <person name="Sykes S."/>
            <person name="Wortman J."/>
            <person name="Nusbaum C."/>
            <person name="Birren B."/>
        </authorList>
    </citation>
    <scope>NUCLEOTIDE SEQUENCE</scope>
    <source>
        <strain evidence="4">HDV247</strain>
    </source>
</reference>
<keyword evidence="2" id="KW-0479">Metal-binding</keyword>
<protein>
    <recommendedName>
        <fullName evidence="3">DDE Tnp4 domain-containing protein</fullName>
    </recommendedName>
</protein>
<reference evidence="4" key="1">
    <citation type="submission" date="2011-10" db="EMBL/GenBank/DDBJ databases">
        <title>The Genome Sequence of Fusarium oxysporum HDV247.</title>
        <authorList>
            <consortium name="The Broad Institute Genome Sequencing Platform"/>
            <person name="Ma L.-J."/>
            <person name="Gale L.R."/>
            <person name="Schwartz D.C."/>
            <person name="Zhou S."/>
            <person name="Corby-Kistler H."/>
            <person name="Young S.K."/>
            <person name="Zeng Q."/>
            <person name="Gargeya S."/>
            <person name="Fitzgerald M."/>
            <person name="Haas B."/>
            <person name="Abouelleil A."/>
            <person name="Alvarado L."/>
            <person name="Arachchi H.M."/>
            <person name="Berlin A."/>
            <person name="Brown A."/>
            <person name="Chapman S.B."/>
            <person name="Chen Z."/>
            <person name="Dunbar C."/>
            <person name="Freedman E."/>
            <person name="Gearin G."/>
            <person name="Goldberg J."/>
            <person name="Griggs A."/>
            <person name="Gujja S."/>
            <person name="Heiman D."/>
            <person name="Howarth C."/>
            <person name="Larson L."/>
            <person name="Lui A."/>
            <person name="MacDonald P.J.P."/>
            <person name="Montmayeur A."/>
            <person name="Murphy C."/>
            <person name="Neiman D."/>
            <person name="Pearson M."/>
            <person name="Priest M."/>
            <person name="Roberts A."/>
            <person name="Saif S."/>
            <person name="Shea T."/>
            <person name="Shenoy N."/>
            <person name="Sisk P."/>
            <person name="Stolte C."/>
            <person name="Sykes S."/>
            <person name="Wortman J."/>
            <person name="Nusbaum C."/>
            <person name="Birren B."/>
        </authorList>
    </citation>
    <scope>NUCLEOTIDE SEQUENCE [LARGE SCALE GENOMIC DNA]</scope>
    <source>
        <strain evidence="4">HDV247</strain>
    </source>
</reference>
<comment type="cofactor">
    <cofactor evidence="1">
        <name>a divalent metal cation</name>
        <dbReference type="ChEBI" id="CHEBI:60240"/>
    </cofactor>
</comment>
<sequence>MTANVLVEVDLDDEICTYVLAGAEGSMHDSAVMRFAVIEDLQLINNRLVLADAGFGGRHGLLTPFVGAMYRLRDFRERGEQPANMHEAYNLHHAQLRSAVGRVIGQWKPGLFNFIKLRGELPEVIQQRRWQELTLNEQEVMQNAADRAQALLPTHSGVQWRRFIGDWIWEEEDISIDEEIEYPEESSENGDLSGS</sequence>
<dbReference type="EMBL" id="JH651138">
    <property type="protein sequence ID" value="EXA29174.1"/>
    <property type="molecule type" value="Genomic_DNA"/>
</dbReference>
<dbReference type="HOGENOM" id="CLU_1396378_0_0_1"/>
<feature type="domain" description="DDE Tnp4" evidence="3">
    <location>
        <begin position="2"/>
        <end position="109"/>
    </location>
</feature>
<dbReference type="GO" id="GO:0046872">
    <property type="term" value="F:metal ion binding"/>
    <property type="evidence" value="ECO:0007669"/>
    <property type="project" value="UniProtKB-KW"/>
</dbReference>